<dbReference type="AlphaFoldDB" id="A0A0S7Y5M4"/>
<reference evidence="2 3" key="1">
    <citation type="journal article" date="2015" name="Microbiome">
        <title>Genomic resolution of linkages in carbon, nitrogen, and sulfur cycling among widespread estuary sediment bacteria.</title>
        <authorList>
            <person name="Baker B.J."/>
            <person name="Lazar C.S."/>
            <person name="Teske A.P."/>
            <person name="Dick G.J."/>
        </authorList>
    </citation>
    <scope>NUCLEOTIDE SEQUENCE [LARGE SCALE GENOMIC DNA]</scope>
    <source>
        <strain evidence="2">DG_54_3</strain>
    </source>
</reference>
<name>A0A0S7Y5M4_UNCSA</name>
<dbReference type="EMBL" id="LIZX01000013">
    <property type="protein sequence ID" value="KPJ69827.1"/>
    <property type="molecule type" value="Genomic_DNA"/>
</dbReference>
<gene>
    <name evidence="2" type="ORF">AMJ44_02315</name>
</gene>
<protein>
    <submittedName>
        <fullName evidence="2">Uncharacterized protein</fullName>
    </submittedName>
</protein>
<sequence>MKIVCLECGRVIGEKIPFDDNRTTHTICPECFEKTNRNREGETENEVFPPSQKRSTPEVESSGAE</sequence>
<evidence type="ECO:0000313" key="3">
    <source>
        <dbReference type="Proteomes" id="UP000051861"/>
    </source>
</evidence>
<evidence type="ECO:0000313" key="2">
    <source>
        <dbReference type="EMBL" id="KPJ69827.1"/>
    </source>
</evidence>
<accession>A0A0S7Y5M4</accession>
<proteinExistence type="predicted"/>
<organism evidence="2 3">
    <name type="scientific">candidate division WOR-1 bacterium DG_54_3</name>
    <dbReference type="NCBI Taxonomy" id="1703775"/>
    <lineage>
        <taxon>Bacteria</taxon>
        <taxon>Bacillati</taxon>
        <taxon>Saganbacteria</taxon>
    </lineage>
</organism>
<feature type="region of interest" description="Disordered" evidence="1">
    <location>
        <begin position="36"/>
        <end position="65"/>
    </location>
</feature>
<comment type="caution">
    <text evidence="2">The sequence shown here is derived from an EMBL/GenBank/DDBJ whole genome shotgun (WGS) entry which is preliminary data.</text>
</comment>
<evidence type="ECO:0000256" key="1">
    <source>
        <dbReference type="SAM" id="MobiDB-lite"/>
    </source>
</evidence>
<dbReference type="Proteomes" id="UP000051861">
    <property type="component" value="Unassembled WGS sequence"/>
</dbReference>